<evidence type="ECO:0000256" key="3">
    <source>
        <dbReference type="HAMAP-Rule" id="MF_01884"/>
    </source>
</evidence>
<dbReference type="GO" id="GO:0005524">
    <property type="term" value="F:ATP binding"/>
    <property type="evidence" value="ECO:0007669"/>
    <property type="project" value="UniProtKB-UniRule"/>
</dbReference>
<feature type="binding site" evidence="3">
    <location>
        <position position="113"/>
    </location>
    <ligand>
        <name>ATP</name>
        <dbReference type="ChEBI" id="CHEBI:30616"/>
    </ligand>
</feature>
<feature type="domain" description="AAA+ ATPase" evidence="5">
    <location>
        <begin position="71"/>
        <end position="256"/>
    </location>
</feature>
<dbReference type="Proteomes" id="UP000230859">
    <property type="component" value="Unassembled WGS sequence"/>
</dbReference>
<dbReference type="NCBIfam" id="NF006886">
    <property type="entry name" value="PRK09376.1"/>
    <property type="match status" value="1"/>
</dbReference>
<dbReference type="InterPro" id="IPR004665">
    <property type="entry name" value="Term_rho"/>
</dbReference>
<dbReference type="Gene3D" id="3.40.50.300">
    <property type="entry name" value="P-loop containing nucleotide triphosphate hydrolases"/>
    <property type="match status" value="1"/>
</dbReference>
<dbReference type="GO" id="GO:0008186">
    <property type="term" value="F:ATP-dependent activity, acting on RNA"/>
    <property type="evidence" value="ECO:0007669"/>
    <property type="project" value="InterPro"/>
</dbReference>
<dbReference type="HAMAP" id="MF_01884">
    <property type="entry name" value="Rho"/>
    <property type="match status" value="1"/>
</dbReference>
<feature type="binding site" evidence="3">
    <location>
        <begin position="70"/>
        <end position="75"/>
    </location>
    <ligand>
        <name>ATP</name>
        <dbReference type="ChEBI" id="CHEBI:30616"/>
    </ligand>
</feature>
<dbReference type="GO" id="GO:0003723">
    <property type="term" value="F:RNA binding"/>
    <property type="evidence" value="ECO:0007669"/>
    <property type="project" value="UniProtKB-UniRule"/>
</dbReference>
<dbReference type="Pfam" id="PF00006">
    <property type="entry name" value="ATP-synt_ab"/>
    <property type="match status" value="1"/>
</dbReference>
<dbReference type="InterPro" id="IPR000194">
    <property type="entry name" value="ATPase_F1/V1/A1_a/bsu_nucl-bd"/>
</dbReference>
<dbReference type="InterPro" id="IPR003593">
    <property type="entry name" value="AAA+_ATPase"/>
</dbReference>
<evidence type="ECO:0000256" key="2">
    <source>
        <dbReference type="ARBA" id="ARBA00022884"/>
    </source>
</evidence>
<gene>
    <name evidence="3" type="primary">rho</name>
    <name evidence="6" type="ORF">COV74_08800</name>
</gene>
<keyword evidence="3" id="KW-0378">Hydrolase</keyword>
<dbReference type="AlphaFoldDB" id="A0A2H0LMJ4"/>
<dbReference type="GO" id="GO:0004386">
    <property type="term" value="F:helicase activity"/>
    <property type="evidence" value="ECO:0007669"/>
    <property type="project" value="UniProtKB-UniRule"/>
</dbReference>
<dbReference type="EC" id="3.6.4.-" evidence="3"/>
<keyword evidence="2 3" id="KW-0694">RNA-binding</keyword>
<feature type="region of interest" description="Disordered" evidence="4">
    <location>
        <begin position="1"/>
        <end position="25"/>
    </location>
</feature>
<organism evidence="6 7">
    <name type="scientific">Candidatus Abzuiibacterium crystallinum</name>
    <dbReference type="NCBI Taxonomy" id="1974748"/>
    <lineage>
        <taxon>Bacteria</taxon>
        <taxon>Pseudomonadati</taxon>
        <taxon>Candidatus Omnitrophota</taxon>
        <taxon>Candidatus Abzuiibacterium</taxon>
    </lineage>
</organism>
<comment type="caution">
    <text evidence="6">The sequence shown here is derived from an EMBL/GenBank/DDBJ whole genome shotgun (WGS) entry which is preliminary data.</text>
</comment>
<comment type="similarity">
    <text evidence="3">Belongs to the Rho family.</text>
</comment>
<dbReference type="GO" id="GO:0006353">
    <property type="term" value="P:DNA-templated transcription termination"/>
    <property type="evidence" value="ECO:0007669"/>
    <property type="project" value="UniProtKB-UniRule"/>
</dbReference>
<feature type="compositionally biased region" description="Basic residues" evidence="4">
    <location>
        <begin position="1"/>
        <end position="22"/>
    </location>
</feature>
<keyword evidence="1 3" id="KW-0806">Transcription termination</keyword>
<dbReference type="InterPro" id="IPR027417">
    <property type="entry name" value="P-loop_NTPase"/>
</dbReference>
<dbReference type="GO" id="GO:0016787">
    <property type="term" value="F:hydrolase activity"/>
    <property type="evidence" value="ECO:0007669"/>
    <property type="project" value="UniProtKB-KW"/>
</dbReference>
<reference evidence="6 7" key="1">
    <citation type="submission" date="2017-09" db="EMBL/GenBank/DDBJ databases">
        <title>Depth-based differentiation of microbial function through sediment-hosted aquifers and enrichment of novel symbionts in the deep terrestrial subsurface.</title>
        <authorList>
            <person name="Probst A.J."/>
            <person name="Ladd B."/>
            <person name="Jarett J.K."/>
            <person name="Geller-Mcgrath D.E."/>
            <person name="Sieber C.M."/>
            <person name="Emerson J.B."/>
            <person name="Anantharaman K."/>
            <person name="Thomas B.C."/>
            <person name="Malmstrom R."/>
            <person name="Stieglmeier M."/>
            <person name="Klingl A."/>
            <person name="Woyke T."/>
            <person name="Ryan C.M."/>
            <person name="Banfield J.F."/>
        </authorList>
    </citation>
    <scope>NUCLEOTIDE SEQUENCE [LARGE SCALE GENOMIC DNA]</scope>
    <source>
        <strain evidence="6">CG11_big_fil_rev_8_21_14_0_20_45_26</strain>
    </source>
</reference>
<accession>A0A2H0LMJ4</accession>
<sequence length="321" mass="36061">MRKFNHHQKNNHRHHFNRHRPAPRIPERQADGFEKQFLASTAIDPSPRLRLENGSKELTMRAMDIICPIGMGQRGLIVAPPGSGKTTFLKHICHAVQKGYPEVKLYCLLVDERPEEVTDFKRTVPAEVRSSSSDETYDHHIKIADDLMKQVYRETVAGENVLIVIDSLTRLARVHNAESRSSGRTLSGGMDARALAVPRRIFGSARKIENGGSLTILATILVETGSRMDEVIFEEFKGTGNMEVYLSREISNQRVFPAIHIAKSGTRKEELLLEPGELEIVHKIRRVLSGMGTVQAAKGLVEQLEKYPANQDLFKALQQAK</sequence>
<dbReference type="SUPFAM" id="SSF52540">
    <property type="entry name" value="P-loop containing nucleoside triphosphate hydrolases"/>
    <property type="match status" value="1"/>
</dbReference>
<dbReference type="PANTHER" id="PTHR46425">
    <property type="entry name" value="TRANSCRIPTION TERMINATION FACTOR RHO"/>
    <property type="match status" value="1"/>
</dbReference>
<evidence type="ECO:0000259" key="5">
    <source>
        <dbReference type="SMART" id="SM00382"/>
    </source>
</evidence>
<keyword evidence="3" id="KW-0067">ATP-binding</keyword>
<keyword evidence="3" id="KW-0805">Transcription regulation</keyword>
<keyword evidence="3" id="KW-0804">Transcription</keyword>
<comment type="caution">
    <text evidence="3">Lacks conserved residue(s) required for the propagation of feature annotation.</text>
</comment>
<evidence type="ECO:0000313" key="6">
    <source>
        <dbReference type="EMBL" id="PIQ85578.1"/>
    </source>
</evidence>
<keyword evidence="3" id="KW-0347">Helicase</keyword>
<keyword evidence="3" id="KW-0547">Nucleotide-binding</keyword>
<dbReference type="PANTHER" id="PTHR46425:SF1">
    <property type="entry name" value="TRANSCRIPTION TERMINATION FACTOR RHO"/>
    <property type="match status" value="1"/>
</dbReference>
<evidence type="ECO:0000256" key="4">
    <source>
        <dbReference type="SAM" id="MobiDB-lite"/>
    </source>
</evidence>
<name>A0A2H0LMJ4_9BACT</name>
<proteinExistence type="inferred from homology"/>
<comment type="subunit">
    <text evidence="3">Homohexamer. The homohexamer assembles into an open ring structure.</text>
</comment>
<evidence type="ECO:0000256" key="1">
    <source>
        <dbReference type="ARBA" id="ARBA00022472"/>
    </source>
</evidence>
<dbReference type="EMBL" id="PCVY01000065">
    <property type="protein sequence ID" value="PIQ85578.1"/>
    <property type="molecule type" value="Genomic_DNA"/>
</dbReference>
<evidence type="ECO:0000313" key="7">
    <source>
        <dbReference type="Proteomes" id="UP000230859"/>
    </source>
</evidence>
<dbReference type="SMART" id="SM00382">
    <property type="entry name" value="AAA"/>
    <property type="match status" value="1"/>
</dbReference>
<comment type="function">
    <text evidence="3">Facilitates transcription termination by a mechanism that involves Rho binding to the nascent RNA, activation of Rho's RNA-dependent ATPase activity, and release of the mRNA from the DNA template.</text>
</comment>
<protein>
    <recommendedName>
        <fullName evidence="3">Transcription termination factor Rho</fullName>
        <ecNumber evidence="3">3.6.4.-</ecNumber>
    </recommendedName>
    <alternativeName>
        <fullName evidence="3">ATP-dependent helicase Rho</fullName>
    </alternativeName>
</protein>